<evidence type="ECO:0000313" key="3">
    <source>
        <dbReference type="Proteomes" id="UP000265520"/>
    </source>
</evidence>
<accession>A0A392LYD7</accession>
<organism evidence="2 3">
    <name type="scientific">Trifolium medium</name>
    <dbReference type="NCBI Taxonomy" id="97028"/>
    <lineage>
        <taxon>Eukaryota</taxon>
        <taxon>Viridiplantae</taxon>
        <taxon>Streptophyta</taxon>
        <taxon>Embryophyta</taxon>
        <taxon>Tracheophyta</taxon>
        <taxon>Spermatophyta</taxon>
        <taxon>Magnoliopsida</taxon>
        <taxon>eudicotyledons</taxon>
        <taxon>Gunneridae</taxon>
        <taxon>Pentapetalae</taxon>
        <taxon>rosids</taxon>
        <taxon>fabids</taxon>
        <taxon>Fabales</taxon>
        <taxon>Fabaceae</taxon>
        <taxon>Papilionoideae</taxon>
        <taxon>50 kb inversion clade</taxon>
        <taxon>NPAAA clade</taxon>
        <taxon>Hologalegina</taxon>
        <taxon>IRL clade</taxon>
        <taxon>Trifolieae</taxon>
        <taxon>Trifolium</taxon>
    </lineage>
</organism>
<evidence type="ECO:0000313" key="2">
    <source>
        <dbReference type="EMBL" id="MCH79977.1"/>
    </source>
</evidence>
<dbReference type="PANTHER" id="PTHR33067">
    <property type="entry name" value="RNA-DIRECTED DNA POLYMERASE-RELATED"/>
    <property type="match status" value="1"/>
</dbReference>
<dbReference type="EMBL" id="LXQA010000552">
    <property type="protein sequence ID" value="MCH79977.1"/>
    <property type="molecule type" value="Genomic_DNA"/>
</dbReference>
<reference evidence="2 3" key="1">
    <citation type="journal article" date="2018" name="Front. Plant Sci.">
        <title>Red Clover (Trifolium pratense) and Zigzag Clover (T. medium) - A Picture of Genomic Similarities and Differences.</title>
        <authorList>
            <person name="Dluhosova J."/>
            <person name="Istvanek J."/>
            <person name="Nedelnik J."/>
            <person name="Repkova J."/>
        </authorList>
    </citation>
    <scope>NUCLEOTIDE SEQUENCE [LARGE SCALE GENOMIC DNA]</scope>
    <source>
        <strain evidence="3">cv. 10/8</strain>
        <tissue evidence="2">Leaf</tissue>
    </source>
</reference>
<feature type="region of interest" description="Disordered" evidence="1">
    <location>
        <begin position="44"/>
        <end position="64"/>
    </location>
</feature>
<feature type="compositionally biased region" description="Basic and acidic residues" evidence="1">
    <location>
        <begin position="208"/>
        <end position="219"/>
    </location>
</feature>
<evidence type="ECO:0000256" key="1">
    <source>
        <dbReference type="SAM" id="MobiDB-lite"/>
    </source>
</evidence>
<protein>
    <submittedName>
        <fullName evidence="2">Uncharacterized protein</fullName>
    </submittedName>
</protein>
<feature type="compositionally biased region" description="Acidic residues" evidence="1">
    <location>
        <begin position="220"/>
        <end position="231"/>
    </location>
</feature>
<dbReference type="AlphaFoldDB" id="A0A392LYD7"/>
<proteinExistence type="predicted"/>
<feature type="compositionally biased region" description="Basic and acidic residues" evidence="1">
    <location>
        <begin position="44"/>
        <end position="63"/>
    </location>
</feature>
<name>A0A392LYD7_9FABA</name>
<feature type="region of interest" description="Disordered" evidence="1">
    <location>
        <begin position="208"/>
        <end position="231"/>
    </location>
</feature>
<dbReference type="Proteomes" id="UP000265520">
    <property type="component" value="Unassembled WGS sequence"/>
</dbReference>
<gene>
    <name evidence="2" type="ORF">A2U01_0000739</name>
</gene>
<sequence length="231" mass="26985">MVSEPPMFFEPVHTGYASVQDSQNFLHRCKAWLNRLKYISGQNRSKEEVHKEDEAPSQDKNETDTTYCERFIEALKKLEASLPEEEQQQDDYIYLTKECSAILTKKPQQKQEQKRDDPRILTIPYRLGMDTGLLEDIDETLILTDQSEIFPEGLIRDVPIKVNNLLMEVDFVVLDTNEDEEISIIFGRPSSAASHEWISNKQKELELRTDDKEKAHHEEEDKEEDQELLVE</sequence>
<feature type="non-terminal residue" evidence="2">
    <location>
        <position position="231"/>
    </location>
</feature>
<comment type="caution">
    <text evidence="2">The sequence shown here is derived from an EMBL/GenBank/DDBJ whole genome shotgun (WGS) entry which is preliminary data.</text>
</comment>
<keyword evidence="3" id="KW-1185">Reference proteome</keyword>